<keyword evidence="9" id="KW-0408">Iron</keyword>
<comment type="pathway">
    <text evidence="3">Amino-acid degradation; L-phenylalanine degradation; acetoacetate and fumarate from L-phenylalanine: step 1/6.</text>
</comment>
<dbReference type="InterPro" id="IPR036329">
    <property type="entry name" value="Aro-AA_hydroxylase_C_sf"/>
</dbReference>
<dbReference type="InterPro" id="IPR001273">
    <property type="entry name" value="ArAA_hydroxylase"/>
</dbReference>
<dbReference type="CDD" id="cd03348">
    <property type="entry name" value="pro_PheOH"/>
    <property type="match status" value="1"/>
</dbReference>
<comment type="catalytic activity">
    <reaction evidence="1">
        <text>(6R)-L-erythro-5,6,7,8-tetrahydrobiopterin + L-phenylalanine + O2 = (4aS,6R)-4a-hydroxy-L-erythro-5,6,7,8-tetrahydrobiopterin + L-tyrosine</text>
        <dbReference type="Rhea" id="RHEA:20273"/>
        <dbReference type="ChEBI" id="CHEBI:15379"/>
        <dbReference type="ChEBI" id="CHEBI:15642"/>
        <dbReference type="ChEBI" id="CHEBI:58095"/>
        <dbReference type="ChEBI" id="CHEBI:58315"/>
        <dbReference type="ChEBI" id="CHEBI:59560"/>
        <dbReference type="EC" id="1.14.16.1"/>
    </reaction>
</comment>
<evidence type="ECO:0000256" key="11">
    <source>
        <dbReference type="ARBA" id="ARBA00023232"/>
    </source>
</evidence>
<sequence>MAISHVFDAPPPGCAADWTMPQNWEAFTAREHAVWDKLLATNSRALEGYASRAFLKGLDLLQVMEPGIPDLKNLNPRLRAATGWEVVPVPGFIPNQPFFEHLANRRFPAANFLRSAEDMDYSEEPDMYHDLFGHVPMLTDPVFAEFMVAYGQAGLRAEKLGAADYLGRLWLYTVEFGLVAEDGGLRAFGGGLLSSYAETVAALTAPGVRRLRLDVARVMRTKYHFDRFQGVYFVVDSFEHLLRVMEETDLASVYTQVAGSPALEPGDSDPADEPYRIAA</sequence>
<evidence type="ECO:0000256" key="3">
    <source>
        <dbReference type="ARBA" id="ARBA00005088"/>
    </source>
</evidence>
<dbReference type="Gene3D" id="1.10.800.10">
    <property type="entry name" value="Aromatic amino acid hydroxylase"/>
    <property type="match status" value="1"/>
</dbReference>
<evidence type="ECO:0000256" key="10">
    <source>
        <dbReference type="ARBA" id="ARBA00023033"/>
    </source>
</evidence>
<reference evidence="15" key="1">
    <citation type="journal article" date="2019" name="Int. J. Syst. Evol. Microbiol.">
        <title>The Global Catalogue of Microorganisms (GCM) 10K type strain sequencing project: providing services to taxonomists for standard genome sequencing and annotation.</title>
        <authorList>
            <consortium name="The Broad Institute Genomics Platform"/>
            <consortium name="The Broad Institute Genome Sequencing Center for Infectious Disease"/>
            <person name="Wu L."/>
            <person name="Ma J."/>
        </authorList>
    </citation>
    <scope>NUCLEOTIDE SEQUENCE [LARGE SCALE GENOMIC DNA]</scope>
    <source>
        <strain evidence="15">CCUG 62982</strain>
    </source>
</reference>
<organism evidence="14 15">
    <name type="scientific">Sphingomonas canadensis</name>
    <dbReference type="NCBI Taxonomy" id="1219257"/>
    <lineage>
        <taxon>Bacteria</taxon>
        <taxon>Pseudomonadati</taxon>
        <taxon>Pseudomonadota</taxon>
        <taxon>Alphaproteobacteria</taxon>
        <taxon>Sphingomonadales</taxon>
        <taxon>Sphingomonadaceae</taxon>
        <taxon>Sphingomonas</taxon>
    </lineage>
</organism>
<keyword evidence="15" id="KW-1185">Reference proteome</keyword>
<evidence type="ECO:0000256" key="12">
    <source>
        <dbReference type="ARBA" id="ARBA00029922"/>
    </source>
</evidence>
<keyword evidence="8 14" id="KW-0560">Oxidoreductase</keyword>
<dbReference type="Proteomes" id="UP001596977">
    <property type="component" value="Unassembled WGS sequence"/>
</dbReference>
<evidence type="ECO:0000256" key="8">
    <source>
        <dbReference type="ARBA" id="ARBA00023002"/>
    </source>
</evidence>
<keyword evidence="10" id="KW-0503">Monooxygenase</keyword>
<dbReference type="PRINTS" id="PR00372">
    <property type="entry name" value="FYWHYDRXLASE"/>
</dbReference>
<dbReference type="InterPro" id="IPR036951">
    <property type="entry name" value="ArAA_hydroxylase_sf"/>
</dbReference>
<gene>
    <name evidence="14" type="primary">phhA</name>
    <name evidence="14" type="ORF">ACFQ1E_13785</name>
</gene>
<evidence type="ECO:0000259" key="13">
    <source>
        <dbReference type="PROSITE" id="PS51410"/>
    </source>
</evidence>
<dbReference type="PROSITE" id="PS00367">
    <property type="entry name" value="BH4_AAA_HYDROXYL_1"/>
    <property type="match status" value="1"/>
</dbReference>
<dbReference type="EMBL" id="JBHTJG010000006">
    <property type="protein sequence ID" value="MFD0947416.1"/>
    <property type="molecule type" value="Genomic_DNA"/>
</dbReference>
<evidence type="ECO:0000256" key="1">
    <source>
        <dbReference type="ARBA" id="ARBA00001060"/>
    </source>
</evidence>
<name>A0ABW3H7E6_9SPHN</name>
<dbReference type="InterPro" id="IPR005960">
    <property type="entry name" value="Phe-4-hydroxylase_mono"/>
</dbReference>
<keyword evidence="7" id="KW-0479">Metal-binding</keyword>
<dbReference type="NCBIfam" id="NF008877">
    <property type="entry name" value="PRK11913.1-2"/>
    <property type="match status" value="1"/>
</dbReference>
<dbReference type="NCBIfam" id="TIGR01267">
    <property type="entry name" value="Phe4hydrox_mono"/>
    <property type="match status" value="1"/>
</dbReference>
<dbReference type="GO" id="GO:0004505">
    <property type="term" value="F:phenylalanine 4-monooxygenase activity"/>
    <property type="evidence" value="ECO:0007669"/>
    <property type="project" value="UniProtKB-EC"/>
</dbReference>
<evidence type="ECO:0000256" key="5">
    <source>
        <dbReference type="ARBA" id="ARBA00011995"/>
    </source>
</evidence>
<comment type="cofactor">
    <cofactor evidence="2">
        <name>Fe(2+)</name>
        <dbReference type="ChEBI" id="CHEBI:29033"/>
    </cofactor>
</comment>
<comment type="caution">
    <text evidence="14">The sequence shown here is derived from an EMBL/GenBank/DDBJ whole genome shotgun (WGS) entry which is preliminary data.</text>
</comment>
<proteinExistence type="inferred from homology"/>
<dbReference type="PROSITE" id="PS51410">
    <property type="entry name" value="BH4_AAA_HYDROXYL_2"/>
    <property type="match status" value="1"/>
</dbReference>
<evidence type="ECO:0000256" key="2">
    <source>
        <dbReference type="ARBA" id="ARBA00001954"/>
    </source>
</evidence>
<accession>A0ABW3H7E6</accession>
<dbReference type="Pfam" id="PF00351">
    <property type="entry name" value="Biopterin_H"/>
    <property type="match status" value="1"/>
</dbReference>
<dbReference type="InterPro" id="IPR018301">
    <property type="entry name" value="ArAA_hydroxylase_Fe/CU_BS"/>
</dbReference>
<evidence type="ECO:0000256" key="4">
    <source>
        <dbReference type="ARBA" id="ARBA00009712"/>
    </source>
</evidence>
<dbReference type="RefSeq" id="WP_264944790.1">
    <property type="nucleotide sequence ID" value="NZ_JAPDRA010000006.1"/>
</dbReference>
<evidence type="ECO:0000313" key="15">
    <source>
        <dbReference type="Proteomes" id="UP001596977"/>
    </source>
</evidence>
<dbReference type="PANTHER" id="PTHR11473">
    <property type="entry name" value="AROMATIC AMINO ACID HYDROXYLASE"/>
    <property type="match status" value="1"/>
</dbReference>
<dbReference type="EC" id="1.14.16.1" evidence="5"/>
<dbReference type="PANTHER" id="PTHR11473:SF24">
    <property type="entry name" value="PHENYLALANINE-4-HYDROXYLASE"/>
    <property type="match status" value="1"/>
</dbReference>
<evidence type="ECO:0000256" key="7">
    <source>
        <dbReference type="ARBA" id="ARBA00022723"/>
    </source>
</evidence>
<evidence type="ECO:0000256" key="6">
    <source>
        <dbReference type="ARBA" id="ARBA00020276"/>
    </source>
</evidence>
<feature type="domain" description="Biopterin-dependent aromatic amino acid hydroxylase family profile" evidence="13">
    <location>
        <begin position="1"/>
        <end position="279"/>
    </location>
</feature>
<protein>
    <recommendedName>
        <fullName evidence="6">Phenylalanine-4-hydroxylase</fullName>
        <ecNumber evidence="5">1.14.16.1</ecNumber>
    </recommendedName>
    <alternativeName>
        <fullName evidence="12">Phe-4-monooxygenase</fullName>
    </alternativeName>
</protein>
<comment type="similarity">
    <text evidence="4">Belongs to the biopterin-dependent aromatic amino acid hydroxylase family.</text>
</comment>
<evidence type="ECO:0000313" key="14">
    <source>
        <dbReference type="EMBL" id="MFD0947416.1"/>
    </source>
</evidence>
<dbReference type="InterPro" id="IPR019774">
    <property type="entry name" value="Aromatic-AA_hydroxylase_C"/>
</dbReference>
<keyword evidence="11" id="KW-0585">Phenylalanine catabolism</keyword>
<dbReference type="SUPFAM" id="SSF56534">
    <property type="entry name" value="Aromatic aminoacid monoxygenases, catalytic and oligomerization domains"/>
    <property type="match status" value="1"/>
</dbReference>
<evidence type="ECO:0000256" key="9">
    <source>
        <dbReference type="ARBA" id="ARBA00023004"/>
    </source>
</evidence>